<keyword evidence="1" id="KW-1133">Transmembrane helix</keyword>
<gene>
    <name evidence="2" type="ORF">KIPB_006729</name>
</gene>
<evidence type="ECO:0000256" key="1">
    <source>
        <dbReference type="SAM" id="Phobius"/>
    </source>
</evidence>
<sequence length="197" mass="21674">MRAPGLPAFYTGVSLDDSPRVEGMAYYPDYISLWDDSTLPGDHSSVEYAIQDSIPIDSDDTVYLTEKHYTQMSAALEGLEEVTLHTVHAAMSTWPVRDVYTQWLATSSASSSLVSSLQKCTNVYDGFNKDTAEVVGCEDPAPPPNWTVVLIGVGLIVLICVAWWYGRRQAREADRRYKMLADKPTTPTADTGDTAAI</sequence>
<keyword evidence="1" id="KW-0812">Transmembrane</keyword>
<comment type="caution">
    <text evidence="2">The sequence shown here is derived from an EMBL/GenBank/DDBJ whole genome shotgun (WGS) entry which is preliminary data.</text>
</comment>
<dbReference type="Proteomes" id="UP000265618">
    <property type="component" value="Unassembled WGS sequence"/>
</dbReference>
<organism evidence="2 3">
    <name type="scientific">Kipferlia bialata</name>
    <dbReference type="NCBI Taxonomy" id="797122"/>
    <lineage>
        <taxon>Eukaryota</taxon>
        <taxon>Metamonada</taxon>
        <taxon>Carpediemonas-like organisms</taxon>
        <taxon>Kipferlia</taxon>
    </lineage>
</organism>
<keyword evidence="1" id="KW-0472">Membrane</keyword>
<feature type="transmembrane region" description="Helical" evidence="1">
    <location>
        <begin position="146"/>
        <end position="166"/>
    </location>
</feature>
<accession>A0A9K3GK08</accession>
<name>A0A9K3GK08_9EUKA</name>
<protein>
    <submittedName>
        <fullName evidence="2">Uncharacterized protein</fullName>
    </submittedName>
</protein>
<evidence type="ECO:0000313" key="3">
    <source>
        <dbReference type="Proteomes" id="UP000265618"/>
    </source>
</evidence>
<proteinExistence type="predicted"/>
<evidence type="ECO:0000313" key="2">
    <source>
        <dbReference type="EMBL" id="GIQ85106.1"/>
    </source>
</evidence>
<dbReference type="AlphaFoldDB" id="A0A9K3GK08"/>
<keyword evidence="3" id="KW-1185">Reference proteome</keyword>
<reference evidence="2 3" key="1">
    <citation type="journal article" date="2018" name="PLoS ONE">
        <title>The draft genome of Kipferlia bialata reveals reductive genome evolution in fornicate parasites.</title>
        <authorList>
            <person name="Tanifuji G."/>
            <person name="Takabayashi S."/>
            <person name="Kume K."/>
            <person name="Takagi M."/>
            <person name="Nakayama T."/>
            <person name="Kamikawa R."/>
            <person name="Inagaki Y."/>
            <person name="Hashimoto T."/>
        </authorList>
    </citation>
    <scope>NUCLEOTIDE SEQUENCE [LARGE SCALE GENOMIC DNA]</scope>
    <source>
        <strain evidence="2">NY0173</strain>
    </source>
</reference>
<dbReference type="EMBL" id="BDIP01001770">
    <property type="protein sequence ID" value="GIQ85106.1"/>
    <property type="molecule type" value="Genomic_DNA"/>
</dbReference>